<keyword evidence="7" id="KW-1185">Reference proteome</keyword>
<accession>A0ABD3VY95</accession>
<dbReference type="PANTHER" id="PTHR19143:SF458">
    <property type="entry name" value="FIBRINOGEN C-TERMINAL DOMAIN-CONTAINING PROTEIN-RELATED"/>
    <property type="match status" value="1"/>
</dbReference>
<keyword evidence="3" id="KW-0732">Signal</keyword>
<feature type="chain" id="PRO_5044808321" evidence="3">
    <location>
        <begin position="19"/>
        <end position="545"/>
    </location>
</feature>
<keyword evidence="2" id="KW-0964">Secreted</keyword>
<evidence type="ECO:0000259" key="4">
    <source>
        <dbReference type="PROSITE" id="PS50835"/>
    </source>
</evidence>
<proteinExistence type="predicted"/>
<dbReference type="SMART" id="SM00186">
    <property type="entry name" value="FBG"/>
    <property type="match status" value="1"/>
</dbReference>
<dbReference type="CDD" id="cd00087">
    <property type="entry name" value="FReD"/>
    <property type="match status" value="1"/>
</dbReference>
<dbReference type="PANTHER" id="PTHR19143">
    <property type="entry name" value="FIBRINOGEN/TENASCIN/ANGIOPOEITIN"/>
    <property type="match status" value="1"/>
</dbReference>
<evidence type="ECO:0000313" key="7">
    <source>
        <dbReference type="Proteomes" id="UP001634394"/>
    </source>
</evidence>
<evidence type="ECO:0000256" key="3">
    <source>
        <dbReference type="SAM" id="SignalP"/>
    </source>
</evidence>
<dbReference type="InterPro" id="IPR003599">
    <property type="entry name" value="Ig_sub"/>
</dbReference>
<dbReference type="Pfam" id="PF07679">
    <property type="entry name" value="I-set"/>
    <property type="match status" value="1"/>
</dbReference>
<feature type="domain" description="Ig-like" evidence="4">
    <location>
        <begin position="21"/>
        <end position="105"/>
    </location>
</feature>
<dbReference type="InterPro" id="IPR013098">
    <property type="entry name" value="Ig_I-set"/>
</dbReference>
<dbReference type="EMBL" id="JBJQND010000009">
    <property type="protein sequence ID" value="KAL3866599.1"/>
    <property type="molecule type" value="Genomic_DNA"/>
</dbReference>
<evidence type="ECO:0000259" key="5">
    <source>
        <dbReference type="PROSITE" id="PS51406"/>
    </source>
</evidence>
<dbReference type="SMART" id="SM00409">
    <property type="entry name" value="IG"/>
    <property type="match status" value="3"/>
</dbReference>
<keyword evidence="2" id="KW-0272">Extracellular matrix</keyword>
<evidence type="ECO:0000313" key="6">
    <source>
        <dbReference type="EMBL" id="KAL3866599.1"/>
    </source>
</evidence>
<dbReference type="Gene3D" id="2.60.40.10">
    <property type="entry name" value="Immunoglobulins"/>
    <property type="match status" value="3"/>
</dbReference>
<reference evidence="6 7" key="1">
    <citation type="submission" date="2024-11" db="EMBL/GenBank/DDBJ databases">
        <title>Chromosome-level genome assembly of the freshwater bivalve Anodonta woodiana.</title>
        <authorList>
            <person name="Chen X."/>
        </authorList>
    </citation>
    <scope>NUCLEOTIDE SEQUENCE [LARGE SCALE GENOMIC DNA]</scope>
    <source>
        <strain evidence="6">MN2024</strain>
        <tissue evidence="6">Gills</tissue>
    </source>
</reference>
<dbReference type="InterPro" id="IPR013151">
    <property type="entry name" value="Immunoglobulin_dom"/>
</dbReference>
<dbReference type="InterPro" id="IPR003598">
    <property type="entry name" value="Ig_sub2"/>
</dbReference>
<dbReference type="AlphaFoldDB" id="A0ABD3VY95"/>
<dbReference type="NCBIfam" id="NF040941">
    <property type="entry name" value="GGGWT_bact"/>
    <property type="match status" value="1"/>
</dbReference>
<dbReference type="InterPro" id="IPR036056">
    <property type="entry name" value="Fibrinogen-like_C"/>
</dbReference>
<dbReference type="Pfam" id="PF00147">
    <property type="entry name" value="Fibrinogen_C"/>
    <property type="match status" value="1"/>
</dbReference>
<dbReference type="InterPro" id="IPR050373">
    <property type="entry name" value="Fibrinogen_C-term_domain"/>
</dbReference>
<name>A0ABD3VY95_SINWO</name>
<dbReference type="InterPro" id="IPR002181">
    <property type="entry name" value="Fibrinogen_a/b/g_C_dom"/>
</dbReference>
<dbReference type="SMART" id="SM00408">
    <property type="entry name" value="IGc2"/>
    <property type="match status" value="3"/>
</dbReference>
<dbReference type="InterPro" id="IPR007110">
    <property type="entry name" value="Ig-like_dom"/>
</dbReference>
<evidence type="ECO:0000256" key="1">
    <source>
        <dbReference type="ARBA" id="ARBA00004498"/>
    </source>
</evidence>
<evidence type="ECO:0000256" key="2">
    <source>
        <dbReference type="ARBA" id="ARBA00022530"/>
    </source>
</evidence>
<dbReference type="Proteomes" id="UP001634394">
    <property type="component" value="Unassembled WGS sequence"/>
</dbReference>
<comment type="caution">
    <text evidence="6">The sequence shown here is derived from an EMBL/GenBank/DDBJ whole genome shotgun (WGS) entry which is preliminary data.</text>
</comment>
<dbReference type="SUPFAM" id="SSF56496">
    <property type="entry name" value="Fibrinogen C-terminal domain-like"/>
    <property type="match status" value="1"/>
</dbReference>
<organism evidence="6 7">
    <name type="scientific">Sinanodonta woodiana</name>
    <name type="common">Chinese pond mussel</name>
    <name type="synonym">Anodonta woodiana</name>
    <dbReference type="NCBI Taxonomy" id="1069815"/>
    <lineage>
        <taxon>Eukaryota</taxon>
        <taxon>Metazoa</taxon>
        <taxon>Spiralia</taxon>
        <taxon>Lophotrochozoa</taxon>
        <taxon>Mollusca</taxon>
        <taxon>Bivalvia</taxon>
        <taxon>Autobranchia</taxon>
        <taxon>Heteroconchia</taxon>
        <taxon>Palaeoheterodonta</taxon>
        <taxon>Unionida</taxon>
        <taxon>Unionoidea</taxon>
        <taxon>Unionidae</taxon>
        <taxon>Unioninae</taxon>
        <taxon>Sinanodonta</taxon>
    </lineage>
</organism>
<feature type="domain" description="Fibrinogen C-terminal" evidence="5">
    <location>
        <begin position="324"/>
        <end position="540"/>
    </location>
</feature>
<dbReference type="CDD" id="cd00096">
    <property type="entry name" value="Ig"/>
    <property type="match status" value="1"/>
</dbReference>
<dbReference type="SUPFAM" id="SSF48726">
    <property type="entry name" value="Immunoglobulin"/>
    <property type="match status" value="3"/>
</dbReference>
<sequence>MMALIACVISLVIARGLAVIPTLPEYDRNVNIEARKGQPALLKCLVDSSDATVRWVKEPSQIISINMHVMSAARRRMIIQKTLASEWNLLINQVTESDAGYFTCRNGDVIVTKVQLRLLELPTFLDTSDDITADESESIKLWCNATGYPTPIVTWYERTPNPSPADVVSSGVVGRMLSIQSGSYGSEEIYICNASNSIGSVTKEIRVSVKSRPVIQTCNASQVAIRGDNAILQLWCNVTGTPSPILRWYLGNSYQYGKSQQGVHLLGEGNFLQVPVSHNDDAVIVCEATNIHGIDTKEIRITATPPSHSNNVQSGMPPLSHGCQLINSRPADCQDVKRLGCTTSGVYVIYPAGTDGFRVRCDQDTYGGGWTVFQRRLDGSVDFDRKWASYQVGFGDLEGEFWLGNQQIHMISAQGWYELRVDLTDTRGYAWFVMYNVFRVSDAETKYRLFVDGYDGSAGNNLKFNSGNMFSTVDQDNDGVQATDFSSGLKGGWWFGETNESNLNARYNKSSRKERIFWKGVTDNSQSYLVITEMKMRKWVDRRNI</sequence>
<dbReference type="PROSITE" id="PS50835">
    <property type="entry name" value="IG_LIKE"/>
    <property type="match status" value="3"/>
</dbReference>
<dbReference type="Pfam" id="PF00047">
    <property type="entry name" value="ig"/>
    <property type="match status" value="1"/>
</dbReference>
<feature type="domain" description="Ig-like" evidence="4">
    <location>
        <begin position="213"/>
        <end position="302"/>
    </location>
</feature>
<dbReference type="InterPro" id="IPR013783">
    <property type="entry name" value="Ig-like_fold"/>
</dbReference>
<protein>
    <submittedName>
        <fullName evidence="6">Uncharacterized protein</fullName>
    </submittedName>
</protein>
<dbReference type="Gene3D" id="3.90.215.10">
    <property type="entry name" value="Gamma Fibrinogen, chain A, domain 1"/>
    <property type="match status" value="1"/>
</dbReference>
<feature type="signal peptide" evidence="3">
    <location>
        <begin position="1"/>
        <end position="18"/>
    </location>
</feature>
<feature type="domain" description="Ig-like" evidence="4">
    <location>
        <begin position="122"/>
        <end position="208"/>
    </location>
</feature>
<dbReference type="InterPro" id="IPR014716">
    <property type="entry name" value="Fibrinogen_a/b/g_C_1"/>
</dbReference>
<dbReference type="InterPro" id="IPR036179">
    <property type="entry name" value="Ig-like_dom_sf"/>
</dbReference>
<gene>
    <name evidence="6" type="ORF">ACJMK2_043886</name>
</gene>
<comment type="subcellular location">
    <subcellularLocation>
        <location evidence="1">Secreted</location>
        <location evidence="1">Extracellular space</location>
        <location evidence="1">Extracellular matrix</location>
    </subcellularLocation>
</comment>
<dbReference type="PROSITE" id="PS51406">
    <property type="entry name" value="FIBRINOGEN_C_2"/>
    <property type="match status" value="1"/>
</dbReference>